<protein>
    <recommendedName>
        <fullName evidence="4">Phospholipid/glycerol acyltransferase domain-containing protein</fullName>
    </recommendedName>
</protein>
<evidence type="ECO:0008006" key="4">
    <source>
        <dbReference type="Google" id="ProtNLM"/>
    </source>
</evidence>
<feature type="transmembrane region" description="Helical" evidence="1">
    <location>
        <begin position="334"/>
        <end position="354"/>
    </location>
</feature>
<dbReference type="PANTHER" id="PTHR31605:SF0">
    <property type="entry name" value="GLYCEROL-3-PHOSPHATE O-ACYLTRANSFERASE 1"/>
    <property type="match status" value="1"/>
</dbReference>
<dbReference type="Proteomes" id="UP000268093">
    <property type="component" value="Unassembled WGS sequence"/>
</dbReference>
<keyword evidence="1" id="KW-1133">Transmembrane helix</keyword>
<dbReference type="PANTHER" id="PTHR31605">
    <property type="entry name" value="GLYCEROL-3-PHOSPHATE O-ACYLTRANSFERASE 1"/>
    <property type="match status" value="1"/>
</dbReference>
<proteinExistence type="predicted"/>
<accession>A0A433DBA3</accession>
<dbReference type="SUPFAM" id="SSF69593">
    <property type="entry name" value="Glycerol-3-phosphate (1)-acyltransferase"/>
    <property type="match status" value="1"/>
</dbReference>
<feature type="transmembrane region" description="Helical" evidence="1">
    <location>
        <begin position="392"/>
        <end position="413"/>
    </location>
</feature>
<dbReference type="OrthoDB" id="2427554at2759"/>
<dbReference type="AlphaFoldDB" id="A0A433DBA3"/>
<dbReference type="GO" id="GO:0016287">
    <property type="term" value="F:glycerone-phosphate O-acyltransferase activity"/>
    <property type="evidence" value="ECO:0007669"/>
    <property type="project" value="TreeGrafter"/>
</dbReference>
<dbReference type="GO" id="GO:0004366">
    <property type="term" value="F:glycerol-3-phosphate O-acyltransferase activity"/>
    <property type="evidence" value="ECO:0007669"/>
    <property type="project" value="TreeGrafter"/>
</dbReference>
<evidence type="ECO:0000313" key="2">
    <source>
        <dbReference type="EMBL" id="RUP48121.1"/>
    </source>
</evidence>
<comment type="caution">
    <text evidence="2">The sequence shown here is derived from an EMBL/GenBank/DDBJ whole genome shotgun (WGS) entry which is preliminary data.</text>
</comment>
<evidence type="ECO:0000313" key="3">
    <source>
        <dbReference type="Proteomes" id="UP000268093"/>
    </source>
</evidence>
<dbReference type="InterPro" id="IPR052744">
    <property type="entry name" value="GPAT/DAPAT"/>
</dbReference>
<dbReference type="GO" id="GO:0008654">
    <property type="term" value="P:phospholipid biosynthetic process"/>
    <property type="evidence" value="ECO:0007669"/>
    <property type="project" value="TreeGrafter"/>
</dbReference>
<reference evidence="2 3" key="1">
    <citation type="journal article" date="2018" name="New Phytol.">
        <title>Phylogenomics of Endogonaceae and evolution of mycorrhizas within Mucoromycota.</title>
        <authorList>
            <person name="Chang Y."/>
            <person name="Desiro A."/>
            <person name="Na H."/>
            <person name="Sandor L."/>
            <person name="Lipzen A."/>
            <person name="Clum A."/>
            <person name="Barry K."/>
            <person name="Grigoriev I.V."/>
            <person name="Martin F.M."/>
            <person name="Stajich J.E."/>
            <person name="Smith M.E."/>
            <person name="Bonito G."/>
            <person name="Spatafora J.W."/>
        </authorList>
    </citation>
    <scope>NUCLEOTIDE SEQUENCE [LARGE SCALE GENOMIC DNA]</scope>
    <source>
        <strain evidence="2 3">GMNB39</strain>
    </source>
</reference>
<dbReference type="EMBL" id="RBNI01003696">
    <property type="protein sequence ID" value="RUP48121.1"/>
    <property type="molecule type" value="Genomic_DNA"/>
</dbReference>
<keyword evidence="3" id="KW-1185">Reference proteome</keyword>
<keyword evidence="1" id="KW-0812">Transmembrane</keyword>
<gene>
    <name evidence="2" type="ORF">BC936DRAFT_144940</name>
</gene>
<evidence type="ECO:0000256" key="1">
    <source>
        <dbReference type="SAM" id="Phobius"/>
    </source>
</evidence>
<keyword evidence="1" id="KW-0472">Membrane</keyword>
<organism evidence="2 3">
    <name type="scientific">Jimgerdemannia flammicorona</name>
    <dbReference type="NCBI Taxonomy" id="994334"/>
    <lineage>
        <taxon>Eukaryota</taxon>
        <taxon>Fungi</taxon>
        <taxon>Fungi incertae sedis</taxon>
        <taxon>Mucoromycota</taxon>
        <taxon>Mucoromycotina</taxon>
        <taxon>Endogonomycetes</taxon>
        <taxon>Endogonales</taxon>
        <taxon>Endogonaceae</taxon>
        <taxon>Jimgerdemannia</taxon>
    </lineage>
</organism>
<name>A0A433DBA3_9FUNG</name>
<sequence>MTLMRECRHRVSFLITEKSMHQRGIGFFTKMIHAIPVVHPAQPGIGIIQLLNIKTDPLRITGLNMCFTTQLHVGDSISLPKGLDSTEVTQIVSDTELLIKKEFKELRAIELLTSEEGCPFKCLPHVDQESIYRSVHKTLNEGNCIAIIPEGCSHDRAEMLPLKAGVTVMVLGAMHAHPGLDVKIVPCGLNYFHPHKFHSCAVIEFGALITISLELVEKFKNGRAEKHEACGKLLDTIYNALKSVTVGASDYETLMLIQAARRLYKPMHRKLHILQVVELNWHFVYGYDKYKEDPRVMELQQKVLAYNLLLEYHGLRDHQVNKTSLGRPRAFGLLLYRFAVLVVWGLLPFLGTILDLPIAIIARVISAKKARDPNRGSMVKIASRDILATWKLLVSLAFIPALYTTYTLITLFIALCSDWLRSIKLLAPLLTCCFISYASMRFGENGIDVYRGVVALDVILWSSFRSIVLTLVPTNSHLLSSLHPLFLSIFDPASVENLRTVHDRLSDDITDLINEYGPKVFPDFDADRILHTPSHTP</sequence>